<organism evidence="2 3">
    <name type="scientific">Salinithrix halophila</name>
    <dbReference type="NCBI Taxonomy" id="1485204"/>
    <lineage>
        <taxon>Bacteria</taxon>
        <taxon>Bacillati</taxon>
        <taxon>Bacillota</taxon>
        <taxon>Bacilli</taxon>
        <taxon>Bacillales</taxon>
        <taxon>Thermoactinomycetaceae</taxon>
        <taxon>Salinithrix</taxon>
    </lineage>
</organism>
<feature type="chain" id="PRO_5045337622" evidence="1">
    <location>
        <begin position="26"/>
        <end position="158"/>
    </location>
</feature>
<dbReference type="EMBL" id="JBHSAP010000007">
    <property type="protein sequence ID" value="MFC4075922.1"/>
    <property type="molecule type" value="Genomic_DNA"/>
</dbReference>
<protein>
    <submittedName>
        <fullName evidence="2">DUF1259 domain-containing protein</fullName>
    </submittedName>
</protein>
<name>A0ABV8JDU0_9BACL</name>
<proteinExistence type="predicted"/>
<dbReference type="Proteomes" id="UP001595843">
    <property type="component" value="Unassembled WGS sequence"/>
</dbReference>
<sequence length="158" mass="17636">MLRKGSWMGLLVCLVLLSLLSPAQAQGKNCQPIEKALGYPVEKEKGVCRMELIRKGLDATHMGRKLSPETMELELMATFEKTGKTTAVMGEFALLEREVNPVIDRLRRAGLDVTAVHNHMLFERPRILYVHFQGEGSPEALAKGVRQAVQATSYRSSR</sequence>
<feature type="signal peptide" evidence="1">
    <location>
        <begin position="1"/>
        <end position="25"/>
    </location>
</feature>
<keyword evidence="1" id="KW-0732">Signal</keyword>
<keyword evidence="3" id="KW-1185">Reference proteome</keyword>
<gene>
    <name evidence="2" type="ORF">ACFOUO_03780</name>
</gene>
<comment type="caution">
    <text evidence="2">The sequence shown here is derived from an EMBL/GenBank/DDBJ whole genome shotgun (WGS) entry which is preliminary data.</text>
</comment>
<dbReference type="RefSeq" id="WP_380702287.1">
    <property type="nucleotide sequence ID" value="NZ_JBHSAP010000007.1"/>
</dbReference>
<evidence type="ECO:0000313" key="2">
    <source>
        <dbReference type="EMBL" id="MFC4075922.1"/>
    </source>
</evidence>
<evidence type="ECO:0000313" key="3">
    <source>
        <dbReference type="Proteomes" id="UP001595843"/>
    </source>
</evidence>
<evidence type="ECO:0000256" key="1">
    <source>
        <dbReference type="SAM" id="SignalP"/>
    </source>
</evidence>
<dbReference type="Pfam" id="PF07485">
    <property type="entry name" value="DUF1529"/>
    <property type="match status" value="1"/>
</dbReference>
<accession>A0ABV8JDU0</accession>
<dbReference type="InterPro" id="IPR011094">
    <property type="entry name" value="Uncharacterised_LppY/LpqO"/>
</dbReference>
<reference evidence="3" key="1">
    <citation type="journal article" date="2019" name="Int. J. Syst. Evol. Microbiol.">
        <title>The Global Catalogue of Microorganisms (GCM) 10K type strain sequencing project: providing services to taxonomists for standard genome sequencing and annotation.</title>
        <authorList>
            <consortium name="The Broad Institute Genomics Platform"/>
            <consortium name="The Broad Institute Genome Sequencing Center for Infectious Disease"/>
            <person name="Wu L."/>
            <person name="Ma J."/>
        </authorList>
    </citation>
    <scope>NUCLEOTIDE SEQUENCE [LARGE SCALE GENOMIC DNA]</scope>
    <source>
        <strain evidence="3">IBRC-M 10813</strain>
    </source>
</reference>